<evidence type="ECO:0000256" key="1">
    <source>
        <dbReference type="ARBA" id="ARBA00012552"/>
    </source>
</evidence>
<dbReference type="GO" id="GO:0003723">
    <property type="term" value="F:RNA binding"/>
    <property type="evidence" value="ECO:0007669"/>
    <property type="project" value="UniProtKB-KW"/>
</dbReference>
<evidence type="ECO:0000256" key="10">
    <source>
        <dbReference type="SAM" id="MobiDB-lite"/>
    </source>
</evidence>
<name>A0A6A0A158_HAELA</name>
<dbReference type="InterPro" id="IPR044764">
    <property type="entry name" value="DDX52/Rok1_DEADc"/>
</dbReference>
<dbReference type="InterPro" id="IPR014001">
    <property type="entry name" value="Helicase_ATP-bd"/>
</dbReference>
<dbReference type="Proteomes" id="UP000485058">
    <property type="component" value="Unassembled WGS sequence"/>
</dbReference>
<feature type="domain" description="Helicase C-terminal" evidence="12">
    <location>
        <begin position="352"/>
        <end position="496"/>
    </location>
</feature>
<dbReference type="SUPFAM" id="SSF52540">
    <property type="entry name" value="P-loop containing nucleoside triphosphate hydrolases"/>
    <property type="match status" value="1"/>
</dbReference>
<dbReference type="GO" id="GO:0003724">
    <property type="term" value="F:RNA helicase activity"/>
    <property type="evidence" value="ECO:0007669"/>
    <property type="project" value="UniProtKB-EC"/>
</dbReference>
<dbReference type="Gene3D" id="3.40.50.300">
    <property type="entry name" value="P-loop containing nucleotide triphosphate hydrolases"/>
    <property type="match status" value="2"/>
</dbReference>
<dbReference type="GO" id="GO:0005829">
    <property type="term" value="C:cytosol"/>
    <property type="evidence" value="ECO:0007669"/>
    <property type="project" value="TreeGrafter"/>
</dbReference>
<dbReference type="GO" id="GO:0030490">
    <property type="term" value="P:maturation of SSU-rRNA"/>
    <property type="evidence" value="ECO:0007669"/>
    <property type="project" value="InterPro"/>
</dbReference>
<evidence type="ECO:0000259" key="12">
    <source>
        <dbReference type="PROSITE" id="PS51194"/>
    </source>
</evidence>
<dbReference type="InterPro" id="IPR000629">
    <property type="entry name" value="RNA-helicase_DEAD-box_CS"/>
</dbReference>
<comment type="similarity">
    <text evidence="7">Belongs to the DEAD box helicase family. DDX52/ROK1 subfamily.</text>
</comment>
<dbReference type="Pfam" id="PF00271">
    <property type="entry name" value="Helicase_C"/>
    <property type="match status" value="1"/>
</dbReference>
<feature type="domain" description="Helicase ATP-binding" evidence="11">
    <location>
        <begin position="151"/>
        <end position="324"/>
    </location>
</feature>
<comment type="caution">
    <text evidence="13">The sequence shown here is derived from an EMBL/GenBank/DDBJ whole genome shotgun (WGS) entry which is preliminary data.</text>
</comment>
<keyword evidence="14" id="KW-1185">Reference proteome</keyword>
<evidence type="ECO:0000313" key="14">
    <source>
        <dbReference type="Proteomes" id="UP000485058"/>
    </source>
</evidence>
<keyword evidence="5 9" id="KW-0067">ATP-binding</keyword>
<dbReference type="InterPro" id="IPR011545">
    <property type="entry name" value="DEAD/DEAH_box_helicase_dom"/>
</dbReference>
<sequence>MELFHDTEPSQKQQADQLEESWTAVDPGCPVPSTRDLLEAANVVRKHYRIKVSGPEPPPPLRSWSELTAVAISTQPLAMADAASAAVDAAGGSHHRHGNSKTAQRSGGADGSESTGLAHASPAGPKPVQVLLSRLQQQGYAHPTPIQRQAVPALLASRELLAVAPTGSGKTLAFLVPILVRLRQLKSAGDWPAWPKAVVLSPTHELSAQQARTLNLLLPGSGLRACLLNKATATGNDLSKVDILLANPLRLATMVANRQLDLSGVRFLVLDEADKLFELGFVEQIDGVLAGCSHRDVVRALFSATLPDKVENLARTVLKQPLRVIVGAKNTAVHAVSQRLLYVGQEAGKLLALRQLLAEGLKPPVLVFVASKERAAALHRELLYDGVHVDSISAALSPTACAAAVDNFRSGKTWVLIATDLLGRGMDFVGINTVVNYDFPNSPMDYIHRIGRTGRANKTGCAITFYVEGDAPLLRPIANLIKEANGEVPDWMLRLKKLRTKDRKRPALSPEVVSGANTNTKPVNKGRKKLKRTLATVNANERRQSDT</sequence>
<dbReference type="PROSITE" id="PS51194">
    <property type="entry name" value="HELICASE_CTER"/>
    <property type="match status" value="1"/>
</dbReference>
<dbReference type="InterPro" id="IPR001650">
    <property type="entry name" value="Helicase_C-like"/>
</dbReference>
<gene>
    <name evidence="13" type="ORF">HaLaN_24260</name>
</gene>
<evidence type="ECO:0000256" key="9">
    <source>
        <dbReference type="RuleBase" id="RU000492"/>
    </source>
</evidence>
<reference evidence="13 14" key="1">
    <citation type="submission" date="2020-02" db="EMBL/GenBank/DDBJ databases">
        <title>Draft genome sequence of Haematococcus lacustris strain NIES-144.</title>
        <authorList>
            <person name="Morimoto D."/>
            <person name="Nakagawa S."/>
            <person name="Yoshida T."/>
            <person name="Sawayama S."/>
        </authorList>
    </citation>
    <scope>NUCLEOTIDE SEQUENCE [LARGE SCALE GENOMIC DNA]</scope>
    <source>
        <strain evidence="13 14">NIES-144</strain>
    </source>
</reference>
<comment type="catalytic activity">
    <reaction evidence="8">
        <text>ATP + H2O = ADP + phosphate + H(+)</text>
        <dbReference type="Rhea" id="RHEA:13065"/>
        <dbReference type="ChEBI" id="CHEBI:15377"/>
        <dbReference type="ChEBI" id="CHEBI:15378"/>
        <dbReference type="ChEBI" id="CHEBI:30616"/>
        <dbReference type="ChEBI" id="CHEBI:43474"/>
        <dbReference type="ChEBI" id="CHEBI:456216"/>
        <dbReference type="EC" id="3.6.4.13"/>
    </reaction>
</comment>
<keyword evidence="2 9" id="KW-0547">Nucleotide-binding</keyword>
<dbReference type="EC" id="3.6.4.13" evidence="1"/>
<dbReference type="SMART" id="SM00487">
    <property type="entry name" value="DEXDc"/>
    <property type="match status" value="1"/>
</dbReference>
<organism evidence="13 14">
    <name type="scientific">Haematococcus lacustris</name>
    <name type="common">Green alga</name>
    <name type="synonym">Haematococcus pluvialis</name>
    <dbReference type="NCBI Taxonomy" id="44745"/>
    <lineage>
        <taxon>Eukaryota</taxon>
        <taxon>Viridiplantae</taxon>
        <taxon>Chlorophyta</taxon>
        <taxon>core chlorophytes</taxon>
        <taxon>Chlorophyceae</taxon>
        <taxon>CS clade</taxon>
        <taxon>Chlamydomonadales</taxon>
        <taxon>Haematococcaceae</taxon>
        <taxon>Haematococcus</taxon>
    </lineage>
</organism>
<evidence type="ECO:0000313" key="13">
    <source>
        <dbReference type="EMBL" id="GFH26159.1"/>
    </source>
</evidence>
<dbReference type="PROSITE" id="PS51192">
    <property type="entry name" value="HELICASE_ATP_BIND_1"/>
    <property type="match status" value="1"/>
</dbReference>
<evidence type="ECO:0000256" key="2">
    <source>
        <dbReference type="ARBA" id="ARBA00022741"/>
    </source>
</evidence>
<feature type="region of interest" description="Disordered" evidence="10">
    <location>
        <begin position="88"/>
        <end position="124"/>
    </location>
</feature>
<dbReference type="InterPro" id="IPR050079">
    <property type="entry name" value="DEAD_box_RNA_helicase"/>
</dbReference>
<dbReference type="CDD" id="cd17957">
    <property type="entry name" value="DEADc_DDX52"/>
    <property type="match status" value="1"/>
</dbReference>
<keyword evidence="6" id="KW-0694">RNA-binding</keyword>
<dbReference type="SMART" id="SM00490">
    <property type="entry name" value="HELICc"/>
    <property type="match status" value="1"/>
</dbReference>
<evidence type="ECO:0000259" key="11">
    <source>
        <dbReference type="PROSITE" id="PS51192"/>
    </source>
</evidence>
<keyword evidence="4 9" id="KW-0347">Helicase</keyword>
<dbReference type="PROSITE" id="PS00039">
    <property type="entry name" value="DEAD_ATP_HELICASE"/>
    <property type="match status" value="1"/>
</dbReference>
<dbReference type="PANTHER" id="PTHR47959:SF15">
    <property type="entry name" value="RNA HELICASE"/>
    <property type="match status" value="1"/>
</dbReference>
<dbReference type="CDD" id="cd18787">
    <property type="entry name" value="SF2_C_DEAD"/>
    <property type="match status" value="1"/>
</dbReference>
<protein>
    <recommendedName>
        <fullName evidence="1">RNA helicase</fullName>
        <ecNumber evidence="1">3.6.4.13</ecNumber>
    </recommendedName>
</protein>
<dbReference type="Pfam" id="PF00270">
    <property type="entry name" value="DEAD"/>
    <property type="match status" value="1"/>
</dbReference>
<evidence type="ECO:0000256" key="7">
    <source>
        <dbReference type="ARBA" id="ARBA00024355"/>
    </source>
</evidence>
<evidence type="ECO:0000256" key="3">
    <source>
        <dbReference type="ARBA" id="ARBA00022801"/>
    </source>
</evidence>
<proteinExistence type="inferred from homology"/>
<dbReference type="GO" id="GO:0005524">
    <property type="term" value="F:ATP binding"/>
    <property type="evidence" value="ECO:0007669"/>
    <property type="project" value="UniProtKB-KW"/>
</dbReference>
<dbReference type="PANTHER" id="PTHR47959">
    <property type="entry name" value="ATP-DEPENDENT RNA HELICASE RHLE-RELATED"/>
    <property type="match status" value="1"/>
</dbReference>
<evidence type="ECO:0000256" key="8">
    <source>
        <dbReference type="ARBA" id="ARBA00047984"/>
    </source>
</evidence>
<keyword evidence="3 9" id="KW-0378">Hydrolase</keyword>
<dbReference type="EMBL" id="BLLF01003041">
    <property type="protein sequence ID" value="GFH26159.1"/>
    <property type="molecule type" value="Genomic_DNA"/>
</dbReference>
<evidence type="ECO:0000256" key="5">
    <source>
        <dbReference type="ARBA" id="ARBA00022840"/>
    </source>
</evidence>
<evidence type="ECO:0000256" key="4">
    <source>
        <dbReference type="ARBA" id="ARBA00022806"/>
    </source>
</evidence>
<evidence type="ECO:0000256" key="6">
    <source>
        <dbReference type="ARBA" id="ARBA00022884"/>
    </source>
</evidence>
<feature type="region of interest" description="Disordered" evidence="10">
    <location>
        <begin position="502"/>
        <end position="547"/>
    </location>
</feature>
<dbReference type="GO" id="GO:0016787">
    <property type="term" value="F:hydrolase activity"/>
    <property type="evidence" value="ECO:0007669"/>
    <property type="project" value="UniProtKB-KW"/>
</dbReference>
<dbReference type="InterPro" id="IPR027417">
    <property type="entry name" value="P-loop_NTPase"/>
</dbReference>
<dbReference type="AlphaFoldDB" id="A0A6A0A158"/>
<accession>A0A6A0A158</accession>